<dbReference type="Proteomes" id="UP000031192">
    <property type="component" value="Unassembled WGS sequence"/>
</dbReference>
<evidence type="ECO:0000313" key="4">
    <source>
        <dbReference type="EMBL" id="KID84409.1"/>
    </source>
</evidence>
<dbReference type="PANTHER" id="PTHR33365:SF4">
    <property type="entry name" value="CYCLOCHLOROTINE BIOSYNTHESIS PROTEIN O"/>
    <property type="match status" value="1"/>
</dbReference>
<keyword evidence="3" id="KW-0812">Transmembrane</keyword>
<dbReference type="GO" id="GO:0043386">
    <property type="term" value="P:mycotoxin biosynthetic process"/>
    <property type="evidence" value="ECO:0007669"/>
    <property type="project" value="InterPro"/>
</dbReference>
<keyword evidence="5" id="KW-1185">Reference proteome</keyword>
<dbReference type="PANTHER" id="PTHR33365">
    <property type="entry name" value="YALI0B05434P"/>
    <property type="match status" value="1"/>
</dbReference>
<proteinExistence type="inferred from homology"/>
<dbReference type="InterPro" id="IPR021765">
    <property type="entry name" value="UstYa-like"/>
</dbReference>
<evidence type="ECO:0000256" key="2">
    <source>
        <dbReference type="ARBA" id="ARBA00035112"/>
    </source>
</evidence>
<sequence length="253" mass="29587">MILKFVNELKTSAADEELFLPGNKFTPSRLSRRWMFVIFFQWIIIATLCAATAHEFIQLRRRIPQNGEEIYSPVNHLLSYKNVVFTGGFGTGRTKYQGPPTPERNALWDDPYNFGVSRIPRSSASQLLNKTVPIPNDEGYYVVSLNVFHQLYCVNMIRKRIWSTETYEPDDELMGIEHLEHCIDALRQSLMCSADVTPIPWKWWEEDHEAKAVAEMAHTCRNFEDIRVWAKENQVKDFDRTIYVEDSAWRLFS</sequence>
<comment type="caution">
    <text evidence="4">The sequence shown here is derived from an EMBL/GenBank/DDBJ whole genome shotgun (WGS) entry which is preliminary data.</text>
</comment>
<comment type="similarity">
    <text evidence="2">Belongs to the ustYa family.</text>
</comment>
<comment type="pathway">
    <text evidence="1">Mycotoxin biosynthesis.</text>
</comment>
<organism evidence="4 5">
    <name type="scientific">Metarhizium guizhouense (strain ARSEF 977)</name>
    <dbReference type="NCBI Taxonomy" id="1276136"/>
    <lineage>
        <taxon>Eukaryota</taxon>
        <taxon>Fungi</taxon>
        <taxon>Dikarya</taxon>
        <taxon>Ascomycota</taxon>
        <taxon>Pezizomycotina</taxon>
        <taxon>Sordariomycetes</taxon>
        <taxon>Hypocreomycetidae</taxon>
        <taxon>Hypocreales</taxon>
        <taxon>Clavicipitaceae</taxon>
        <taxon>Metarhizium</taxon>
    </lineage>
</organism>
<evidence type="ECO:0000313" key="5">
    <source>
        <dbReference type="Proteomes" id="UP000031192"/>
    </source>
</evidence>
<name>A0A0B4HXP8_METGA</name>
<reference evidence="4 5" key="1">
    <citation type="journal article" date="2014" name="Proc. Natl. Acad. Sci. U.S.A.">
        <title>Trajectory and genomic determinants of fungal-pathogen speciation and host adaptation.</title>
        <authorList>
            <person name="Hu X."/>
            <person name="Xiao G."/>
            <person name="Zheng P."/>
            <person name="Shang Y."/>
            <person name="Su Y."/>
            <person name="Zhang X."/>
            <person name="Liu X."/>
            <person name="Zhan S."/>
            <person name="St Leger R.J."/>
            <person name="Wang C."/>
        </authorList>
    </citation>
    <scope>NUCLEOTIDE SEQUENCE [LARGE SCALE GENOMIC DNA]</scope>
    <source>
        <strain evidence="4 5">ARSEF 977</strain>
    </source>
</reference>
<gene>
    <name evidence="4" type="ORF">MGU_08371</name>
</gene>
<protein>
    <recommendedName>
        <fullName evidence="6">Tat pathway signal sequence</fullName>
    </recommendedName>
</protein>
<dbReference type="HOGENOM" id="CLU_042941_2_0_1"/>
<dbReference type="Pfam" id="PF11807">
    <property type="entry name" value="UstYa"/>
    <property type="match status" value="1"/>
</dbReference>
<evidence type="ECO:0008006" key="6">
    <source>
        <dbReference type="Google" id="ProtNLM"/>
    </source>
</evidence>
<accession>A0A0B4HXP8</accession>
<evidence type="ECO:0000256" key="1">
    <source>
        <dbReference type="ARBA" id="ARBA00004685"/>
    </source>
</evidence>
<keyword evidence="3" id="KW-0472">Membrane</keyword>
<evidence type="ECO:0000256" key="3">
    <source>
        <dbReference type="SAM" id="Phobius"/>
    </source>
</evidence>
<dbReference type="AlphaFoldDB" id="A0A0B4HXP8"/>
<dbReference type="EMBL" id="AZNH01000042">
    <property type="protein sequence ID" value="KID84409.1"/>
    <property type="molecule type" value="Genomic_DNA"/>
</dbReference>
<feature type="transmembrane region" description="Helical" evidence="3">
    <location>
        <begin position="34"/>
        <end position="53"/>
    </location>
</feature>
<keyword evidence="3" id="KW-1133">Transmembrane helix</keyword>